<accession>A0A8S9SKS2</accession>
<protein>
    <submittedName>
        <fullName evidence="1">Uncharacterized protein</fullName>
    </submittedName>
</protein>
<proteinExistence type="predicted"/>
<name>A0A8S9SKS2_BRACR</name>
<dbReference type="EMBL" id="QGKX02000004">
    <property type="protein sequence ID" value="KAF3600573.1"/>
    <property type="molecule type" value="Genomic_DNA"/>
</dbReference>
<evidence type="ECO:0000313" key="1">
    <source>
        <dbReference type="EMBL" id="KAF3600573.1"/>
    </source>
</evidence>
<dbReference type="Proteomes" id="UP000712600">
    <property type="component" value="Unassembled WGS sequence"/>
</dbReference>
<comment type="caution">
    <text evidence="1">The sequence shown here is derived from an EMBL/GenBank/DDBJ whole genome shotgun (WGS) entry which is preliminary data.</text>
</comment>
<dbReference type="AlphaFoldDB" id="A0A8S9SKS2"/>
<gene>
    <name evidence="1" type="ORF">F2Q69_00036101</name>
</gene>
<sequence length="56" mass="6121">MESNLPLIVEILVCRCKDGRSDTDASTTAIGAESAIEKSSLKRFTLEKGDLTMEVF</sequence>
<evidence type="ECO:0000313" key="2">
    <source>
        <dbReference type="Proteomes" id="UP000712600"/>
    </source>
</evidence>
<organism evidence="1 2">
    <name type="scientific">Brassica cretica</name>
    <name type="common">Mustard</name>
    <dbReference type="NCBI Taxonomy" id="69181"/>
    <lineage>
        <taxon>Eukaryota</taxon>
        <taxon>Viridiplantae</taxon>
        <taxon>Streptophyta</taxon>
        <taxon>Embryophyta</taxon>
        <taxon>Tracheophyta</taxon>
        <taxon>Spermatophyta</taxon>
        <taxon>Magnoliopsida</taxon>
        <taxon>eudicotyledons</taxon>
        <taxon>Gunneridae</taxon>
        <taxon>Pentapetalae</taxon>
        <taxon>rosids</taxon>
        <taxon>malvids</taxon>
        <taxon>Brassicales</taxon>
        <taxon>Brassicaceae</taxon>
        <taxon>Brassiceae</taxon>
        <taxon>Brassica</taxon>
    </lineage>
</organism>
<reference evidence="1" key="1">
    <citation type="submission" date="2019-12" db="EMBL/GenBank/DDBJ databases">
        <title>Genome sequencing and annotation of Brassica cretica.</title>
        <authorList>
            <person name="Studholme D.J."/>
            <person name="Sarris P."/>
        </authorList>
    </citation>
    <scope>NUCLEOTIDE SEQUENCE</scope>
    <source>
        <strain evidence="1">PFS-109/04</strain>
        <tissue evidence="1">Leaf</tissue>
    </source>
</reference>